<dbReference type="InterPro" id="IPR001962">
    <property type="entry name" value="Asn_synthase"/>
</dbReference>
<dbReference type="GO" id="GO:0006529">
    <property type="term" value="P:asparagine biosynthetic process"/>
    <property type="evidence" value="ECO:0007669"/>
    <property type="project" value="InterPro"/>
</dbReference>
<evidence type="ECO:0000259" key="4">
    <source>
        <dbReference type="Pfam" id="PF00733"/>
    </source>
</evidence>
<dbReference type="PANTHER" id="PTHR43284:SF1">
    <property type="entry name" value="ASPARAGINE SYNTHETASE"/>
    <property type="match status" value="1"/>
</dbReference>
<dbReference type="PANTHER" id="PTHR43284">
    <property type="entry name" value="ASPARAGINE SYNTHETASE (GLUTAMINE-HYDROLYZING)"/>
    <property type="match status" value="1"/>
</dbReference>
<sequence>MKGDYSLALWDARERRLYLIVAPMAQRIVYWHARPKGFWFATTLSALHQFPSVPKTLDPLQLALQFTVTVADPADTLYKNIRLVPPGTYLTADGRGVREQAFWRLDTRRRVTLPTPQAYADAARDLLDQAVQRSLRSAQTPGFLLSGGLDSSAVVATAARLLAPAPLSTYTVEPPPGQEVAGRKGWYDRERPYVDAVTARYSNIRPHFCNATEPASIELDPTPFFVAGGRNQFNANHLGWFDAAYRAVQKKWAYCAANGPIRQFNP</sequence>
<dbReference type="SUPFAM" id="SSF56235">
    <property type="entry name" value="N-terminal nucleophile aminohydrolases (Ntn hydrolases)"/>
    <property type="match status" value="1"/>
</dbReference>
<comment type="caution">
    <text evidence="5">The sequence shown here is derived from an EMBL/GenBank/DDBJ whole genome shotgun (WGS) entry which is preliminary data.</text>
</comment>
<keyword evidence="6" id="KW-1185">Reference proteome</keyword>
<name>A0A0F3ITS2_9PROT</name>
<dbReference type="OrthoDB" id="9763290at2"/>
<reference evidence="5 6" key="1">
    <citation type="submission" date="2015-03" db="EMBL/GenBank/DDBJ databases">
        <title>Draft genome sequence of Elstera litoralis.</title>
        <authorList>
            <person name="Rahalkar M.C."/>
            <person name="Dhakephalkar P.K."/>
            <person name="Pore S.D."/>
            <person name="Arora P."/>
            <person name="Kapse N.G."/>
            <person name="Pandit P.S."/>
        </authorList>
    </citation>
    <scope>NUCLEOTIDE SEQUENCE [LARGE SCALE GENOMIC DNA]</scope>
    <source>
        <strain evidence="5 6">Dia-1</strain>
    </source>
</reference>
<proteinExistence type="predicted"/>
<evidence type="ECO:0000313" key="6">
    <source>
        <dbReference type="Proteomes" id="UP000033774"/>
    </source>
</evidence>
<comment type="pathway">
    <text evidence="1">Amino-acid biosynthesis; L-asparagine biosynthesis; L-asparagine from L-aspartate (L-Gln route): step 1/1.</text>
</comment>
<dbReference type="Gene3D" id="3.60.20.10">
    <property type="entry name" value="Glutamine Phosphoribosylpyrophosphate, subunit 1, domain 1"/>
    <property type="match status" value="1"/>
</dbReference>
<evidence type="ECO:0000256" key="2">
    <source>
        <dbReference type="ARBA" id="ARBA00012737"/>
    </source>
</evidence>
<organism evidence="5 6">
    <name type="scientific">Elstera litoralis</name>
    <dbReference type="NCBI Taxonomy" id="552518"/>
    <lineage>
        <taxon>Bacteria</taxon>
        <taxon>Pseudomonadati</taxon>
        <taxon>Pseudomonadota</taxon>
        <taxon>Alphaproteobacteria</taxon>
        <taxon>Rhodospirillales</taxon>
        <taxon>Rhodospirillaceae</taxon>
        <taxon>Elstera</taxon>
    </lineage>
</organism>
<dbReference type="EMBL" id="LAJY01000184">
    <property type="protein sequence ID" value="KJV09958.1"/>
    <property type="molecule type" value="Genomic_DNA"/>
</dbReference>
<feature type="domain" description="Asparagine synthetase" evidence="4">
    <location>
        <begin position="123"/>
        <end position="179"/>
    </location>
</feature>
<dbReference type="InterPro" id="IPR014729">
    <property type="entry name" value="Rossmann-like_a/b/a_fold"/>
</dbReference>
<accession>A0A0F3ITS2</accession>
<evidence type="ECO:0000256" key="3">
    <source>
        <dbReference type="ARBA" id="ARBA00048741"/>
    </source>
</evidence>
<evidence type="ECO:0000313" key="5">
    <source>
        <dbReference type="EMBL" id="KJV09958.1"/>
    </source>
</evidence>
<dbReference type="AlphaFoldDB" id="A0A0F3ITS2"/>
<dbReference type="EC" id="6.3.5.4" evidence="2"/>
<protein>
    <recommendedName>
        <fullName evidence="2">asparagine synthase (glutamine-hydrolyzing)</fullName>
        <ecNumber evidence="2">6.3.5.4</ecNumber>
    </recommendedName>
</protein>
<evidence type="ECO:0000256" key="1">
    <source>
        <dbReference type="ARBA" id="ARBA00005187"/>
    </source>
</evidence>
<dbReference type="InterPro" id="IPR029055">
    <property type="entry name" value="Ntn_hydrolases_N"/>
</dbReference>
<dbReference type="GO" id="GO:0004066">
    <property type="term" value="F:asparagine synthase (glutamine-hydrolyzing) activity"/>
    <property type="evidence" value="ECO:0007669"/>
    <property type="project" value="UniProtKB-EC"/>
</dbReference>
<dbReference type="Gene3D" id="3.40.50.620">
    <property type="entry name" value="HUPs"/>
    <property type="match status" value="1"/>
</dbReference>
<dbReference type="InterPro" id="IPR051786">
    <property type="entry name" value="ASN_synthetase/amidase"/>
</dbReference>
<gene>
    <name evidence="5" type="ORF">VZ95_08200</name>
</gene>
<dbReference type="Proteomes" id="UP000033774">
    <property type="component" value="Unassembled WGS sequence"/>
</dbReference>
<dbReference type="Pfam" id="PF00733">
    <property type="entry name" value="Asn_synthase"/>
    <property type="match status" value="1"/>
</dbReference>
<dbReference type="SUPFAM" id="SSF52402">
    <property type="entry name" value="Adenine nucleotide alpha hydrolases-like"/>
    <property type="match status" value="1"/>
</dbReference>
<comment type="catalytic activity">
    <reaction evidence="3">
        <text>L-aspartate + L-glutamine + ATP + H2O = L-asparagine + L-glutamate + AMP + diphosphate + H(+)</text>
        <dbReference type="Rhea" id="RHEA:12228"/>
        <dbReference type="ChEBI" id="CHEBI:15377"/>
        <dbReference type="ChEBI" id="CHEBI:15378"/>
        <dbReference type="ChEBI" id="CHEBI:29985"/>
        <dbReference type="ChEBI" id="CHEBI:29991"/>
        <dbReference type="ChEBI" id="CHEBI:30616"/>
        <dbReference type="ChEBI" id="CHEBI:33019"/>
        <dbReference type="ChEBI" id="CHEBI:58048"/>
        <dbReference type="ChEBI" id="CHEBI:58359"/>
        <dbReference type="ChEBI" id="CHEBI:456215"/>
        <dbReference type="EC" id="6.3.5.4"/>
    </reaction>
</comment>